<keyword evidence="1" id="KW-1133">Transmembrane helix</keyword>
<evidence type="ECO:0000313" key="3">
    <source>
        <dbReference type="Proteomes" id="UP000012118"/>
    </source>
</evidence>
<dbReference type="Proteomes" id="UP000012118">
    <property type="component" value="Unassembled WGS sequence"/>
</dbReference>
<evidence type="ECO:0000256" key="1">
    <source>
        <dbReference type="SAM" id="Phobius"/>
    </source>
</evidence>
<dbReference type="AlphaFoldDB" id="M6QA04"/>
<proteinExistence type="predicted"/>
<feature type="transmembrane region" description="Helical" evidence="1">
    <location>
        <begin position="73"/>
        <end position="91"/>
    </location>
</feature>
<sequence>MKSSQENPYPLYKTQLLGLEVCLARSKSELPRNSLNELKRNKKTAELVLWWSIFISHLRNFLETEKTRSVKSWLYFTSFLSGALLGLIPRLDLNGPSFYFIGILEALLVCVTLILYFYELDRIQFKLNFTILEKEIAHLGFRLHPESYSIKEYEEIIFELLFDEDPMRMISRSLEYASMIQLYGWESLHKISFMKRIVLKTPEIPEVDKLFE</sequence>
<reference evidence="2 3" key="1">
    <citation type="submission" date="2013-01" db="EMBL/GenBank/DDBJ databases">
        <authorList>
            <person name="Harkins D.M."/>
            <person name="Durkin A.S."/>
            <person name="Brinkac L.M."/>
            <person name="Haft D.H."/>
            <person name="Selengut J.D."/>
            <person name="Sanka R."/>
            <person name="DePew J."/>
            <person name="Purushe J."/>
            <person name="Chanthongthip A."/>
            <person name="Lattana O."/>
            <person name="Phetsouvanh R."/>
            <person name="Newton P.N."/>
            <person name="Vinetz J.M."/>
            <person name="Sutton G.G."/>
            <person name="Nierman W.C."/>
            <person name="Fouts D.E."/>
        </authorList>
    </citation>
    <scope>NUCLEOTIDE SEQUENCE [LARGE SCALE GENOMIC DNA]</scope>
    <source>
        <strain evidence="2 3">UI 13098</strain>
    </source>
</reference>
<gene>
    <name evidence="2" type="ORF">LEP1GSC108_0393</name>
</gene>
<accession>M6QA04</accession>
<organism evidence="2 3">
    <name type="scientific">Leptospira weilii str. UI 13098</name>
    <dbReference type="NCBI Taxonomy" id="1088542"/>
    <lineage>
        <taxon>Bacteria</taxon>
        <taxon>Pseudomonadati</taxon>
        <taxon>Spirochaetota</taxon>
        <taxon>Spirochaetia</taxon>
        <taxon>Leptospirales</taxon>
        <taxon>Leptospiraceae</taxon>
        <taxon>Leptospira</taxon>
    </lineage>
</organism>
<comment type="caution">
    <text evidence="2">The sequence shown here is derived from an EMBL/GenBank/DDBJ whole genome shotgun (WGS) entry which is preliminary data.</text>
</comment>
<keyword evidence="3" id="KW-1185">Reference proteome</keyword>
<evidence type="ECO:0000313" key="2">
    <source>
        <dbReference type="EMBL" id="EMN89448.1"/>
    </source>
</evidence>
<keyword evidence="1" id="KW-0812">Transmembrane</keyword>
<feature type="transmembrane region" description="Helical" evidence="1">
    <location>
        <begin position="97"/>
        <end position="118"/>
    </location>
</feature>
<dbReference type="EMBL" id="AHNU02000057">
    <property type="protein sequence ID" value="EMN89448.1"/>
    <property type="molecule type" value="Genomic_DNA"/>
</dbReference>
<protein>
    <submittedName>
        <fullName evidence="2">Uncharacterized protein</fullName>
    </submittedName>
</protein>
<dbReference type="RefSeq" id="WP_004503710.1">
    <property type="nucleotide sequence ID" value="NZ_AHNU02000057.1"/>
</dbReference>
<keyword evidence="1" id="KW-0472">Membrane</keyword>
<name>M6QA04_9LEPT</name>